<keyword evidence="12" id="KW-1185">Reference proteome</keyword>
<keyword evidence="8 10" id="KW-0975">Bacterial flagellum</keyword>
<comment type="subcellular location">
    <subcellularLocation>
        <location evidence="10">Cell membrane</location>
        <topology evidence="10">Multi-pass membrane protein</topology>
    </subcellularLocation>
    <subcellularLocation>
        <location evidence="10">Bacterial flagellum basal body</location>
    </subcellularLocation>
</comment>
<keyword evidence="11" id="KW-0969">Cilium</keyword>
<keyword evidence="11" id="KW-0966">Cell projection</keyword>
<name>A0ABT1WJS0_9BURK</name>
<evidence type="ECO:0000256" key="7">
    <source>
        <dbReference type="ARBA" id="ARBA00023136"/>
    </source>
</evidence>
<keyword evidence="7 10" id="KW-0472">Membrane</keyword>
<comment type="similarity">
    <text evidence="2 10">Belongs to the FliR/MopE/SpaR family.</text>
</comment>
<dbReference type="Pfam" id="PF01311">
    <property type="entry name" value="Bac_export_1"/>
    <property type="match status" value="1"/>
</dbReference>
<evidence type="ECO:0000256" key="3">
    <source>
        <dbReference type="ARBA" id="ARBA00021717"/>
    </source>
</evidence>
<dbReference type="InterPro" id="IPR002010">
    <property type="entry name" value="T3SS_IM_R"/>
</dbReference>
<evidence type="ECO:0000256" key="6">
    <source>
        <dbReference type="ARBA" id="ARBA00022989"/>
    </source>
</evidence>
<evidence type="ECO:0000256" key="9">
    <source>
        <dbReference type="NCBIfam" id="TIGR01400"/>
    </source>
</evidence>
<comment type="function">
    <text evidence="1 10">Role in flagellar biosynthesis.</text>
</comment>
<evidence type="ECO:0000256" key="8">
    <source>
        <dbReference type="ARBA" id="ARBA00023143"/>
    </source>
</evidence>
<evidence type="ECO:0000256" key="4">
    <source>
        <dbReference type="ARBA" id="ARBA00022475"/>
    </source>
</evidence>
<dbReference type="InterPro" id="IPR006303">
    <property type="entry name" value="FliR"/>
</dbReference>
<evidence type="ECO:0000256" key="5">
    <source>
        <dbReference type="ARBA" id="ARBA00022692"/>
    </source>
</evidence>
<comment type="caution">
    <text evidence="11">The sequence shown here is derived from an EMBL/GenBank/DDBJ whole genome shotgun (WGS) entry which is preliminary data.</text>
</comment>
<proteinExistence type="inferred from homology"/>
<keyword evidence="11" id="KW-0282">Flagellum</keyword>
<evidence type="ECO:0000313" key="11">
    <source>
        <dbReference type="EMBL" id="MCQ8897767.1"/>
    </source>
</evidence>
<gene>
    <name evidence="11" type="primary">fliR</name>
    <name evidence="11" type="ORF">NQT62_15100</name>
</gene>
<feature type="transmembrane region" description="Helical" evidence="10">
    <location>
        <begin position="209"/>
        <end position="227"/>
    </location>
</feature>
<sequence>MIPLSGSQIEVWVAAFIWPFIRILAMLSTAPVFDNRSVSRRLRVGLAALIAMLMMPLLPAPPTLTQAQALPVLLQQILIGVSMGFSMRLVFAAFEMAGDLLGLSMGLAFSQFIDPVRGGQSPLLGSFLGVLASLVFLAMDGHLLVIAAAVQSFQLIPVSGNLSVINPQNIASAGSIMFMLSLQIALPVLTAILICNIVLGILARAAPQLNIMSIGFSITITAGLWVLWVSLPYFIAGIDGAIGRLLSISVLNTSS</sequence>
<feature type="transmembrane region" description="Helical" evidence="10">
    <location>
        <begin position="127"/>
        <end position="150"/>
    </location>
</feature>
<feature type="transmembrane region" description="Helical" evidence="10">
    <location>
        <begin position="170"/>
        <end position="202"/>
    </location>
</feature>
<organism evidence="11 12">
    <name type="scientific">Limnobacter humi</name>
    <dbReference type="NCBI Taxonomy" id="1778671"/>
    <lineage>
        <taxon>Bacteria</taxon>
        <taxon>Pseudomonadati</taxon>
        <taxon>Pseudomonadota</taxon>
        <taxon>Betaproteobacteria</taxon>
        <taxon>Burkholderiales</taxon>
        <taxon>Burkholderiaceae</taxon>
        <taxon>Limnobacter</taxon>
    </lineage>
</organism>
<dbReference type="NCBIfam" id="TIGR01400">
    <property type="entry name" value="fliR"/>
    <property type="match status" value="1"/>
</dbReference>
<evidence type="ECO:0000313" key="12">
    <source>
        <dbReference type="Proteomes" id="UP001204142"/>
    </source>
</evidence>
<keyword evidence="5 10" id="KW-0812">Transmembrane</keyword>
<dbReference type="PRINTS" id="PR00953">
    <property type="entry name" value="TYPE3IMRPROT"/>
</dbReference>
<dbReference type="Proteomes" id="UP001204142">
    <property type="component" value="Unassembled WGS sequence"/>
</dbReference>
<accession>A0ABT1WJS0</accession>
<protein>
    <recommendedName>
        <fullName evidence="3 9">Flagellar biosynthetic protein FliR</fullName>
    </recommendedName>
</protein>
<dbReference type="RefSeq" id="WP_256765578.1">
    <property type="nucleotide sequence ID" value="NZ_JANIGO010000007.1"/>
</dbReference>
<dbReference type="EMBL" id="JANIGO010000007">
    <property type="protein sequence ID" value="MCQ8897767.1"/>
    <property type="molecule type" value="Genomic_DNA"/>
</dbReference>
<dbReference type="PANTHER" id="PTHR30065:SF8">
    <property type="entry name" value="FLAGELLAR BIOSYNTHETIC PROTEIN FLIR"/>
    <property type="match status" value="1"/>
</dbReference>
<evidence type="ECO:0000256" key="10">
    <source>
        <dbReference type="RuleBase" id="RU362071"/>
    </source>
</evidence>
<feature type="transmembrane region" description="Helical" evidence="10">
    <location>
        <begin position="42"/>
        <end position="60"/>
    </location>
</feature>
<dbReference type="PANTHER" id="PTHR30065">
    <property type="entry name" value="FLAGELLAR BIOSYNTHETIC PROTEIN FLIR"/>
    <property type="match status" value="1"/>
</dbReference>
<keyword evidence="4 10" id="KW-1003">Cell membrane</keyword>
<feature type="transmembrane region" description="Helical" evidence="10">
    <location>
        <begin position="12"/>
        <end position="30"/>
    </location>
</feature>
<evidence type="ECO:0000256" key="1">
    <source>
        <dbReference type="ARBA" id="ARBA00002578"/>
    </source>
</evidence>
<evidence type="ECO:0000256" key="2">
    <source>
        <dbReference type="ARBA" id="ARBA00009772"/>
    </source>
</evidence>
<keyword evidence="6 10" id="KW-1133">Transmembrane helix</keyword>
<reference evidence="11 12" key="1">
    <citation type="submission" date="2022-07" db="EMBL/GenBank/DDBJ databases">
        <authorList>
            <person name="Xamxidin M."/>
            <person name="Wu M."/>
        </authorList>
    </citation>
    <scope>NUCLEOTIDE SEQUENCE [LARGE SCALE GENOMIC DNA]</scope>
    <source>
        <strain evidence="11 12">NBRC 111650</strain>
    </source>
</reference>